<keyword evidence="3" id="KW-0001">2Fe-2S</keyword>
<dbReference type="OrthoDB" id="1885901at2759"/>
<keyword evidence="7" id="KW-0411">Iron-sulfur</keyword>
<dbReference type="Proteomes" id="UP000660262">
    <property type="component" value="Unassembled WGS sequence"/>
</dbReference>
<evidence type="ECO:0000256" key="6">
    <source>
        <dbReference type="ARBA" id="ARBA00023004"/>
    </source>
</evidence>
<protein>
    <recommendedName>
        <fullName evidence="11">2Fe-2S ferredoxin-type domain-containing protein</fullName>
    </recommendedName>
</protein>
<keyword evidence="10" id="KW-0732">Signal</keyword>
<dbReference type="PROSITE" id="PS51085">
    <property type="entry name" value="2FE2S_FER_2"/>
    <property type="match status" value="1"/>
</dbReference>
<feature type="compositionally biased region" description="Low complexity" evidence="9">
    <location>
        <begin position="37"/>
        <end position="46"/>
    </location>
</feature>
<evidence type="ECO:0000256" key="2">
    <source>
        <dbReference type="ARBA" id="ARBA00022448"/>
    </source>
</evidence>
<evidence type="ECO:0000256" key="10">
    <source>
        <dbReference type="SAM" id="SignalP"/>
    </source>
</evidence>
<dbReference type="Pfam" id="PF00111">
    <property type="entry name" value="Fer2"/>
    <property type="match status" value="1"/>
</dbReference>
<evidence type="ECO:0000259" key="11">
    <source>
        <dbReference type="PROSITE" id="PS51085"/>
    </source>
</evidence>
<dbReference type="Gene3D" id="3.10.20.30">
    <property type="match status" value="1"/>
</dbReference>
<name>A0A830HHM2_9CHLO</name>
<dbReference type="PANTHER" id="PTHR43112:SF10">
    <property type="entry name" value="FERREDOXIN C 2, CHLOROPLASTIC"/>
    <property type="match status" value="1"/>
</dbReference>
<accession>A0A830HHM2</accession>
<evidence type="ECO:0000256" key="5">
    <source>
        <dbReference type="ARBA" id="ARBA00022982"/>
    </source>
</evidence>
<dbReference type="InterPro" id="IPR036010">
    <property type="entry name" value="2Fe-2S_ferredoxin-like_sf"/>
</dbReference>
<evidence type="ECO:0000313" key="13">
    <source>
        <dbReference type="Proteomes" id="UP000660262"/>
    </source>
</evidence>
<dbReference type="InterPro" id="IPR012675">
    <property type="entry name" value="Beta-grasp_dom_sf"/>
</dbReference>
<comment type="caution">
    <text evidence="12">The sequence shown here is derived from an EMBL/GenBank/DDBJ whole genome shotgun (WGS) entry which is preliminary data.</text>
</comment>
<evidence type="ECO:0000256" key="4">
    <source>
        <dbReference type="ARBA" id="ARBA00022723"/>
    </source>
</evidence>
<proteinExistence type="inferred from homology"/>
<keyword evidence="6" id="KW-0408">Iron</keyword>
<sequence length="305" mass="32659">MGITTITVSFAVLGVGIELGPIALSFGETDESKETPSSSSSSSSSSPTDEISARLKEFAQKLGGDDTNGKGLELGPIALSFNEDDNEERTGEDEEQVENSSVARKGLGATYSETSMSTEEWRAKYEKDGAVDLWVEEEFNAGSRLVGGRAVHLGRLPGQGSGEGPGLNDNVTMHTVTIQGGADDGSDITFEAAEDRYILFSAEAEGFSCPHACRNGCCTACTMTVVSGDVKQEQALGLNKRLKEEGYVLTCVAFPRSDLVLAPVPEEEAYQRQFGEAFDAMATNPNDPMYIERDDFALEIADMDE</sequence>
<feature type="compositionally biased region" description="Acidic residues" evidence="9">
    <location>
        <begin position="82"/>
        <end position="97"/>
    </location>
</feature>
<reference evidence="12" key="1">
    <citation type="submission" date="2020-10" db="EMBL/GenBank/DDBJ databases">
        <title>Unveiling of a novel bifunctional photoreceptor, Dualchrome1, isolated from a cosmopolitan green alga.</title>
        <authorList>
            <person name="Suzuki S."/>
            <person name="Kawachi M."/>
        </authorList>
    </citation>
    <scope>NUCLEOTIDE SEQUENCE</scope>
    <source>
        <strain evidence="12">NIES 2893</strain>
    </source>
</reference>
<evidence type="ECO:0000256" key="1">
    <source>
        <dbReference type="ARBA" id="ARBA00007874"/>
    </source>
</evidence>
<dbReference type="AlphaFoldDB" id="A0A830HHM2"/>
<feature type="signal peptide" evidence="10">
    <location>
        <begin position="1"/>
        <end position="16"/>
    </location>
</feature>
<gene>
    <name evidence="12" type="ORF">PPROV_000503900</name>
</gene>
<dbReference type="GO" id="GO:0051537">
    <property type="term" value="F:2 iron, 2 sulfur cluster binding"/>
    <property type="evidence" value="ECO:0007669"/>
    <property type="project" value="UniProtKB-KW"/>
</dbReference>
<evidence type="ECO:0000313" key="12">
    <source>
        <dbReference type="EMBL" id="GHP06292.1"/>
    </source>
</evidence>
<dbReference type="CDD" id="cd00207">
    <property type="entry name" value="fer2"/>
    <property type="match status" value="1"/>
</dbReference>
<dbReference type="PANTHER" id="PTHR43112">
    <property type="entry name" value="FERREDOXIN"/>
    <property type="match status" value="1"/>
</dbReference>
<organism evidence="12 13">
    <name type="scientific">Pycnococcus provasolii</name>
    <dbReference type="NCBI Taxonomy" id="41880"/>
    <lineage>
        <taxon>Eukaryota</taxon>
        <taxon>Viridiplantae</taxon>
        <taxon>Chlorophyta</taxon>
        <taxon>Pseudoscourfieldiophyceae</taxon>
        <taxon>Pseudoscourfieldiales</taxon>
        <taxon>Pycnococcaceae</taxon>
        <taxon>Pycnococcus</taxon>
    </lineage>
</organism>
<dbReference type="SUPFAM" id="SSF54292">
    <property type="entry name" value="2Fe-2S ferredoxin-like"/>
    <property type="match status" value="1"/>
</dbReference>
<keyword evidence="13" id="KW-1185">Reference proteome</keyword>
<dbReference type="InterPro" id="IPR001041">
    <property type="entry name" value="2Fe-2S_ferredoxin-type"/>
</dbReference>
<evidence type="ECO:0000256" key="3">
    <source>
        <dbReference type="ARBA" id="ARBA00022714"/>
    </source>
</evidence>
<feature type="chain" id="PRO_5032447575" description="2Fe-2S ferredoxin-type domain-containing protein" evidence="10">
    <location>
        <begin position="17"/>
        <end position="305"/>
    </location>
</feature>
<keyword evidence="2" id="KW-0813">Transport</keyword>
<comment type="cofactor">
    <cofactor evidence="8">
        <name>[2Fe-2S] cluster</name>
        <dbReference type="ChEBI" id="CHEBI:190135"/>
    </cofactor>
</comment>
<dbReference type="GO" id="GO:0046872">
    <property type="term" value="F:metal ion binding"/>
    <property type="evidence" value="ECO:0007669"/>
    <property type="project" value="UniProtKB-KW"/>
</dbReference>
<feature type="region of interest" description="Disordered" evidence="9">
    <location>
        <begin position="27"/>
        <end position="118"/>
    </location>
</feature>
<comment type="similarity">
    <text evidence="1">Belongs to the 2Fe2S plant-type ferredoxin family.</text>
</comment>
<evidence type="ECO:0000256" key="8">
    <source>
        <dbReference type="ARBA" id="ARBA00034078"/>
    </source>
</evidence>
<dbReference type="EMBL" id="BNJQ01000012">
    <property type="protein sequence ID" value="GHP06292.1"/>
    <property type="molecule type" value="Genomic_DNA"/>
</dbReference>
<keyword evidence="5" id="KW-0249">Electron transport</keyword>
<keyword evidence="4" id="KW-0479">Metal-binding</keyword>
<feature type="compositionally biased region" description="Basic and acidic residues" evidence="9">
    <location>
        <begin position="51"/>
        <end position="68"/>
    </location>
</feature>
<evidence type="ECO:0000256" key="9">
    <source>
        <dbReference type="SAM" id="MobiDB-lite"/>
    </source>
</evidence>
<evidence type="ECO:0000256" key="7">
    <source>
        <dbReference type="ARBA" id="ARBA00023014"/>
    </source>
</evidence>
<feature type="domain" description="2Fe-2S ferredoxin-type" evidence="11">
    <location>
        <begin position="174"/>
        <end position="267"/>
    </location>
</feature>